<comment type="caution">
    <text evidence="11">The sequence shown here is derived from an EMBL/GenBank/DDBJ whole genome shotgun (WGS) entry which is preliminary data.</text>
</comment>
<accession>A0ABS0Y231</accession>
<gene>
    <name evidence="11" type="ORF">JAO75_11135</name>
</gene>
<comment type="similarity">
    <text evidence="2">Belongs to the YkuD family.</text>
</comment>
<feature type="region of interest" description="Disordered" evidence="8">
    <location>
        <begin position="40"/>
        <end position="91"/>
    </location>
</feature>
<feature type="domain" description="L,D-TPase catalytic" evidence="10">
    <location>
        <begin position="215"/>
        <end position="398"/>
    </location>
</feature>
<dbReference type="SUPFAM" id="SSF47090">
    <property type="entry name" value="PGBD-like"/>
    <property type="match status" value="1"/>
</dbReference>
<dbReference type="CDD" id="cd16913">
    <property type="entry name" value="YkuD_like"/>
    <property type="match status" value="1"/>
</dbReference>
<keyword evidence="12" id="KW-1185">Reference proteome</keyword>
<sequence length="464" mass="50259">MTYRNATRLTVSLSLFLLSCSTLGSLNDAWAASEQVPATVPARQPASPPAPSIEPELRQKAAAPTIIKSSSQASPAKIPVATISQDSRPTMDAGTFINTMRAAWTYKRISEAGGWPSLPDGTTLKAGDKGPLVPVLRQRLIAEGDLARELASGTTFDAALTTAVKQFQARHGLPESGAVRARTLEALNVSAATRHRQLTASAQRLASSTFSFGDRYVVVNIPSAAVEAVEQGQVARRYVAIVGKTDRPSPSVETRVTAVNLNPTWTVPVSLIKKDIIPHVRKDPDYLQKMKIRILDAKGQEVDPKAIDWTTQNAVNYTLRQDPGAINSLGQIRIDMPNKHAVYMHDTPKKQLFAQDIRFHSSGCVRVADVGDFAEWLLRGTSGPSGPWTRAGIDTAIAGTARQDIRLDKPVPVAWVYLTGYATADGMVHFRSDVYGLDMQRNESVPEPEAVDVPATASIKPKRL</sequence>
<keyword evidence="5 7" id="KW-0573">Peptidoglycan synthesis</keyword>
<dbReference type="EMBL" id="JAELXT010000009">
    <property type="protein sequence ID" value="MBJ6125958.1"/>
    <property type="molecule type" value="Genomic_DNA"/>
</dbReference>
<evidence type="ECO:0000259" key="10">
    <source>
        <dbReference type="PROSITE" id="PS52029"/>
    </source>
</evidence>
<feature type="chain" id="PRO_5046776935" evidence="9">
    <location>
        <begin position="25"/>
        <end position="464"/>
    </location>
</feature>
<dbReference type="PROSITE" id="PS51257">
    <property type="entry name" value="PROKAR_LIPOPROTEIN"/>
    <property type="match status" value="1"/>
</dbReference>
<name>A0ABS0Y231_9HYPH</name>
<dbReference type="Gene3D" id="1.10.101.10">
    <property type="entry name" value="PGBD-like superfamily/PGBD"/>
    <property type="match status" value="1"/>
</dbReference>
<evidence type="ECO:0000256" key="1">
    <source>
        <dbReference type="ARBA" id="ARBA00004752"/>
    </source>
</evidence>
<evidence type="ECO:0000256" key="4">
    <source>
        <dbReference type="ARBA" id="ARBA00022960"/>
    </source>
</evidence>
<dbReference type="InterPro" id="IPR036366">
    <property type="entry name" value="PGBDSf"/>
</dbReference>
<dbReference type="PANTHER" id="PTHR41533">
    <property type="entry name" value="L,D-TRANSPEPTIDASE HI_1667-RELATED"/>
    <property type="match status" value="1"/>
</dbReference>
<evidence type="ECO:0000256" key="2">
    <source>
        <dbReference type="ARBA" id="ARBA00005992"/>
    </source>
</evidence>
<keyword evidence="9" id="KW-0732">Signal</keyword>
<evidence type="ECO:0000256" key="7">
    <source>
        <dbReference type="PROSITE-ProRule" id="PRU01373"/>
    </source>
</evidence>
<evidence type="ECO:0000256" key="8">
    <source>
        <dbReference type="SAM" id="MobiDB-lite"/>
    </source>
</evidence>
<keyword evidence="4 7" id="KW-0133">Cell shape</keyword>
<evidence type="ECO:0000256" key="3">
    <source>
        <dbReference type="ARBA" id="ARBA00022679"/>
    </source>
</evidence>
<dbReference type="InterPro" id="IPR002477">
    <property type="entry name" value="Peptidoglycan-bd-like"/>
</dbReference>
<dbReference type="InterPro" id="IPR052905">
    <property type="entry name" value="LD-transpeptidase_YkuD-like"/>
</dbReference>
<reference evidence="12" key="1">
    <citation type="submission" date="2020-12" db="EMBL/GenBank/DDBJ databases">
        <title>Hymenobacter sp.</title>
        <authorList>
            <person name="Kim M.K."/>
        </authorList>
    </citation>
    <scope>NUCLEOTIDE SEQUENCE [LARGE SCALE GENOMIC DNA]</scope>
    <source>
        <strain evidence="12">BT325</strain>
    </source>
</reference>
<dbReference type="Proteomes" id="UP000620670">
    <property type="component" value="Unassembled WGS sequence"/>
</dbReference>
<dbReference type="InterPro" id="IPR036365">
    <property type="entry name" value="PGBD-like_sf"/>
</dbReference>
<feature type="active site" description="Nucleophile" evidence="7">
    <location>
        <position position="364"/>
    </location>
</feature>
<dbReference type="Pfam" id="PF03734">
    <property type="entry name" value="YkuD"/>
    <property type="match status" value="1"/>
</dbReference>
<evidence type="ECO:0000256" key="9">
    <source>
        <dbReference type="SAM" id="SignalP"/>
    </source>
</evidence>
<dbReference type="SUPFAM" id="SSF141523">
    <property type="entry name" value="L,D-transpeptidase catalytic domain-like"/>
    <property type="match status" value="1"/>
</dbReference>
<organism evidence="11 12">
    <name type="scientific">Microvirga splendida</name>
    <dbReference type="NCBI Taxonomy" id="2795727"/>
    <lineage>
        <taxon>Bacteria</taxon>
        <taxon>Pseudomonadati</taxon>
        <taxon>Pseudomonadota</taxon>
        <taxon>Alphaproteobacteria</taxon>
        <taxon>Hyphomicrobiales</taxon>
        <taxon>Methylobacteriaceae</taxon>
        <taxon>Microvirga</taxon>
    </lineage>
</organism>
<dbReference type="InterPro" id="IPR038063">
    <property type="entry name" value="Transpep_catalytic_dom"/>
</dbReference>
<dbReference type="PROSITE" id="PS52029">
    <property type="entry name" value="LD_TPASE"/>
    <property type="match status" value="1"/>
</dbReference>
<dbReference type="PANTHER" id="PTHR41533:SF1">
    <property type="entry name" value="L,D-TRANSPEPTIDASE YCBB-RELATED"/>
    <property type="match status" value="1"/>
</dbReference>
<feature type="active site" description="Proton donor/acceptor" evidence="7">
    <location>
        <position position="345"/>
    </location>
</feature>
<evidence type="ECO:0000313" key="12">
    <source>
        <dbReference type="Proteomes" id="UP000620670"/>
    </source>
</evidence>
<dbReference type="Pfam" id="PF01471">
    <property type="entry name" value="PG_binding_1"/>
    <property type="match status" value="1"/>
</dbReference>
<proteinExistence type="inferred from homology"/>
<evidence type="ECO:0000313" key="11">
    <source>
        <dbReference type="EMBL" id="MBJ6125958.1"/>
    </source>
</evidence>
<evidence type="ECO:0000256" key="6">
    <source>
        <dbReference type="ARBA" id="ARBA00023316"/>
    </source>
</evidence>
<evidence type="ECO:0000256" key="5">
    <source>
        <dbReference type="ARBA" id="ARBA00022984"/>
    </source>
</evidence>
<keyword evidence="3" id="KW-0808">Transferase</keyword>
<dbReference type="Gene3D" id="2.40.440.10">
    <property type="entry name" value="L,D-transpeptidase catalytic domain-like"/>
    <property type="match status" value="1"/>
</dbReference>
<keyword evidence="6 7" id="KW-0961">Cell wall biogenesis/degradation</keyword>
<comment type="pathway">
    <text evidence="1 7">Cell wall biogenesis; peptidoglycan biosynthesis.</text>
</comment>
<feature type="signal peptide" evidence="9">
    <location>
        <begin position="1"/>
        <end position="24"/>
    </location>
</feature>
<dbReference type="InterPro" id="IPR005490">
    <property type="entry name" value="LD_TPept_cat_dom"/>
</dbReference>
<protein>
    <submittedName>
        <fullName evidence="11">L,D-transpeptidase family protein</fullName>
    </submittedName>
</protein>